<organism evidence="2 3">
    <name type="scientific">Candidatus Kaiserbacteria bacterium GW2011_GWA2_58_9</name>
    <dbReference type="NCBI Taxonomy" id="1618672"/>
    <lineage>
        <taxon>Bacteria</taxon>
        <taxon>Candidatus Kaiseribacteriota</taxon>
    </lineage>
</organism>
<evidence type="ECO:0000313" key="3">
    <source>
        <dbReference type="Proteomes" id="UP000034789"/>
    </source>
</evidence>
<evidence type="ECO:0008006" key="4">
    <source>
        <dbReference type="Google" id="ProtNLM"/>
    </source>
</evidence>
<protein>
    <recommendedName>
        <fullName evidence="4">Antitoxin</fullName>
    </recommendedName>
</protein>
<dbReference type="SUPFAM" id="SSF143120">
    <property type="entry name" value="YefM-like"/>
    <property type="match status" value="1"/>
</dbReference>
<dbReference type="InterPro" id="IPR036165">
    <property type="entry name" value="YefM-like_sf"/>
</dbReference>
<gene>
    <name evidence="2" type="ORF">UY98_C0008G0016</name>
</gene>
<proteinExistence type="inferred from homology"/>
<evidence type="ECO:0000256" key="1">
    <source>
        <dbReference type="ARBA" id="ARBA00009981"/>
    </source>
</evidence>
<comment type="similarity">
    <text evidence="1">Belongs to the phD/YefM antitoxin family.</text>
</comment>
<sequence>MSTIIGIKELQRGLKKVADAAQRGETFTVVRDSKPVFRIEPIPSGSKKNKTIGDLLEAASFSHSDRRLSQKIDEGVYGSRG</sequence>
<dbReference type="Proteomes" id="UP000034789">
    <property type="component" value="Unassembled WGS sequence"/>
</dbReference>
<evidence type="ECO:0000313" key="2">
    <source>
        <dbReference type="EMBL" id="KKW47641.1"/>
    </source>
</evidence>
<name>A0A0G1YWN1_9BACT</name>
<dbReference type="EMBL" id="LCSD01000008">
    <property type="protein sequence ID" value="KKW47641.1"/>
    <property type="molecule type" value="Genomic_DNA"/>
</dbReference>
<accession>A0A0G1YWN1</accession>
<comment type="caution">
    <text evidence="2">The sequence shown here is derived from an EMBL/GenBank/DDBJ whole genome shotgun (WGS) entry which is preliminary data.</text>
</comment>
<reference evidence="2 3" key="1">
    <citation type="journal article" date="2015" name="Nature">
        <title>rRNA introns, odd ribosomes, and small enigmatic genomes across a large radiation of phyla.</title>
        <authorList>
            <person name="Brown C.T."/>
            <person name="Hug L.A."/>
            <person name="Thomas B.C."/>
            <person name="Sharon I."/>
            <person name="Castelle C.J."/>
            <person name="Singh A."/>
            <person name="Wilkins M.J."/>
            <person name="Williams K.H."/>
            <person name="Banfield J.F."/>
        </authorList>
    </citation>
    <scope>NUCLEOTIDE SEQUENCE [LARGE SCALE GENOMIC DNA]</scope>
</reference>
<dbReference type="AlphaFoldDB" id="A0A0G1YWN1"/>